<evidence type="ECO:0000313" key="3">
    <source>
        <dbReference type="Proteomes" id="UP000224567"/>
    </source>
</evidence>
<evidence type="ECO:0000313" key="2">
    <source>
        <dbReference type="EMBL" id="PHT49272.1"/>
    </source>
</evidence>
<comment type="caution">
    <text evidence="2">The sequence shown here is derived from an EMBL/GenBank/DDBJ whole genome shotgun (WGS) entry which is preliminary data.</text>
</comment>
<dbReference type="STRING" id="33114.A0A2G2WVM6"/>
<comment type="function">
    <text evidence="1">DNA-dependent RNA polymerase catalyzes the transcription of DNA into RNA using the four ribonucleoside triphosphates as substrates.</text>
</comment>
<evidence type="ECO:0000256" key="1">
    <source>
        <dbReference type="ARBA" id="ARBA00004026"/>
    </source>
</evidence>
<name>A0A2G2WVM6_CAPBA</name>
<dbReference type="AlphaFoldDB" id="A0A2G2WVM6"/>
<dbReference type="Proteomes" id="UP000224567">
    <property type="component" value="Unassembled WGS sequence"/>
</dbReference>
<accession>A0A2G2WVM6</accession>
<sequence>MLVKKDQPCAKEFLKSSDRLTIGELNIINRCDQYTLEGVIVHGLGLVFNSVESALSVRILTLVEQLNNMAKILVKLLSERIIGNVDLAAPPGGDDGDDKKSINIDIRVKKCRLPITQHASTSAYQIMSYFLLDFKLAKDTNLIPQIVGDKDQKCVFYKTANVKDIYDIFRSEVETYLNECVIKGHKLFTDPKFMENAVCPRLHRKLVKSLLMPLVYGWVLSALQRPIFYSTLMFSMVQDYMKMEEDDLVRCKDINMIVNIMLYLLFKYGYPKESKYRKFTIHYSMKTSSSIIPFAIATAITFRERGENQSVRGIVQGYVSVKDEEYSDTVLTEIYLRIYYDENISSIEKNISVEQLALLIEESINDDDVYEPIALRMLDNHKHKYLIHMKRLKAIYKERRGFIIVDIEMFLVEPDTVPGELNRSNIERIHMPYAVGFFSCRTRSCPFEKMC</sequence>
<dbReference type="InterPro" id="IPR002092">
    <property type="entry name" value="DNA-dir_Rpol_phage-type"/>
</dbReference>
<dbReference type="GO" id="GO:0003899">
    <property type="term" value="F:DNA-directed RNA polymerase activity"/>
    <property type="evidence" value="ECO:0007669"/>
    <property type="project" value="InterPro"/>
</dbReference>
<reference evidence="3" key="2">
    <citation type="journal article" date="2017" name="J. Anim. Genet.">
        <title>Multiple reference genome sequences of hot pepper reveal the massive evolution of plant disease resistance genes by retroduplication.</title>
        <authorList>
            <person name="Kim S."/>
            <person name="Park J."/>
            <person name="Yeom S.-I."/>
            <person name="Kim Y.-M."/>
            <person name="Seo E."/>
            <person name="Kim K.-T."/>
            <person name="Kim M.-S."/>
            <person name="Lee J.M."/>
            <person name="Cheong K."/>
            <person name="Shin H.-S."/>
            <person name="Kim S.-B."/>
            <person name="Han K."/>
            <person name="Lee J."/>
            <person name="Park M."/>
            <person name="Lee H.-A."/>
            <person name="Lee H.-Y."/>
            <person name="Lee Y."/>
            <person name="Oh S."/>
            <person name="Lee J.H."/>
            <person name="Choi E."/>
            <person name="Choi E."/>
            <person name="Lee S.E."/>
            <person name="Jeon J."/>
            <person name="Kim H."/>
            <person name="Choi G."/>
            <person name="Song H."/>
            <person name="Lee J."/>
            <person name="Lee S.-C."/>
            <person name="Kwon J.-K."/>
            <person name="Lee H.-Y."/>
            <person name="Koo N."/>
            <person name="Hong Y."/>
            <person name="Kim R.W."/>
            <person name="Kang W.-H."/>
            <person name="Huh J.H."/>
            <person name="Kang B.-C."/>
            <person name="Yang T.-J."/>
            <person name="Lee Y.-H."/>
            <person name="Bennetzen J.L."/>
            <person name="Choi D."/>
        </authorList>
    </citation>
    <scope>NUCLEOTIDE SEQUENCE [LARGE SCALE GENOMIC DNA]</scope>
    <source>
        <strain evidence="3">cv. PBC81</strain>
    </source>
</reference>
<dbReference type="EMBL" id="MLFT02000005">
    <property type="protein sequence ID" value="PHT49272.1"/>
    <property type="molecule type" value="Genomic_DNA"/>
</dbReference>
<dbReference type="InterPro" id="IPR043502">
    <property type="entry name" value="DNA/RNA_pol_sf"/>
</dbReference>
<dbReference type="GO" id="GO:0003677">
    <property type="term" value="F:DNA binding"/>
    <property type="evidence" value="ECO:0007669"/>
    <property type="project" value="InterPro"/>
</dbReference>
<dbReference type="OrthoDB" id="1302875at2759"/>
<reference evidence="2 3" key="1">
    <citation type="journal article" date="2017" name="Genome Biol.">
        <title>New reference genome sequences of hot pepper reveal the massive evolution of plant disease-resistance genes by retroduplication.</title>
        <authorList>
            <person name="Kim S."/>
            <person name="Park J."/>
            <person name="Yeom S.I."/>
            <person name="Kim Y.M."/>
            <person name="Seo E."/>
            <person name="Kim K.T."/>
            <person name="Kim M.S."/>
            <person name="Lee J.M."/>
            <person name="Cheong K."/>
            <person name="Shin H.S."/>
            <person name="Kim S.B."/>
            <person name="Han K."/>
            <person name="Lee J."/>
            <person name="Park M."/>
            <person name="Lee H.A."/>
            <person name="Lee H.Y."/>
            <person name="Lee Y."/>
            <person name="Oh S."/>
            <person name="Lee J.H."/>
            <person name="Choi E."/>
            <person name="Choi E."/>
            <person name="Lee S.E."/>
            <person name="Jeon J."/>
            <person name="Kim H."/>
            <person name="Choi G."/>
            <person name="Song H."/>
            <person name="Lee J."/>
            <person name="Lee S.C."/>
            <person name="Kwon J.K."/>
            <person name="Lee H.Y."/>
            <person name="Koo N."/>
            <person name="Hong Y."/>
            <person name="Kim R.W."/>
            <person name="Kang W.H."/>
            <person name="Huh J.H."/>
            <person name="Kang B.C."/>
            <person name="Yang T.J."/>
            <person name="Lee Y.H."/>
            <person name="Bennetzen J.L."/>
            <person name="Choi D."/>
        </authorList>
    </citation>
    <scope>NUCLEOTIDE SEQUENCE [LARGE SCALE GENOMIC DNA]</scope>
    <source>
        <strain evidence="3">cv. PBC81</strain>
    </source>
</reference>
<keyword evidence="3" id="KW-1185">Reference proteome</keyword>
<dbReference type="SUPFAM" id="SSF56672">
    <property type="entry name" value="DNA/RNA polymerases"/>
    <property type="match status" value="1"/>
</dbReference>
<proteinExistence type="predicted"/>
<organism evidence="2 3">
    <name type="scientific">Capsicum baccatum</name>
    <name type="common">Peruvian pepper</name>
    <dbReference type="NCBI Taxonomy" id="33114"/>
    <lineage>
        <taxon>Eukaryota</taxon>
        <taxon>Viridiplantae</taxon>
        <taxon>Streptophyta</taxon>
        <taxon>Embryophyta</taxon>
        <taxon>Tracheophyta</taxon>
        <taxon>Spermatophyta</taxon>
        <taxon>Magnoliopsida</taxon>
        <taxon>eudicotyledons</taxon>
        <taxon>Gunneridae</taxon>
        <taxon>Pentapetalae</taxon>
        <taxon>asterids</taxon>
        <taxon>lamiids</taxon>
        <taxon>Solanales</taxon>
        <taxon>Solanaceae</taxon>
        <taxon>Solanoideae</taxon>
        <taxon>Capsiceae</taxon>
        <taxon>Capsicum</taxon>
    </lineage>
</organism>
<protein>
    <submittedName>
        <fullName evidence="2">Uncharacterized protein</fullName>
    </submittedName>
</protein>
<gene>
    <name evidence="2" type="ORF">CQW23_13480</name>
</gene>
<dbReference type="PROSITE" id="PS00489">
    <property type="entry name" value="RNA_POL_PHAGE_2"/>
    <property type="match status" value="1"/>
</dbReference>
<dbReference type="GO" id="GO:0006351">
    <property type="term" value="P:DNA-templated transcription"/>
    <property type="evidence" value="ECO:0007669"/>
    <property type="project" value="InterPro"/>
</dbReference>